<evidence type="ECO:0000256" key="4">
    <source>
        <dbReference type="ARBA" id="ARBA00022917"/>
    </source>
</evidence>
<dbReference type="EMBL" id="LANU01000002">
    <property type="protein sequence ID" value="KJV65601.1"/>
    <property type="molecule type" value="Genomic_DNA"/>
</dbReference>
<dbReference type="GO" id="GO:0043023">
    <property type="term" value="F:ribosomal large subunit binding"/>
    <property type="evidence" value="ECO:0007669"/>
    <property type="project" value="TreeGrafter"/>
</dbReference>
<sequence length="185" mass="20818">MISEVKQDAKNRMEKTLSVYLSDIDGIRTGRARTSVLDGIVVETYGGRVKLNTISSISVSDNKTLMIKVWDSNNMGAIKTAIMNSNLGFGFSCEATTIRLTIPDMTQDMRKNLVKLLSKISEDCRVSVRNIRRDIMDKLKVMQDNKEISEDNLRVAGVEIQKITDDAMKKINDAFTSKEKELLHV</sequence>
<comment type="similarity">
    <text evidence="2 6">Belongs to the RRF family.</text>
</comment>
<feature type="domain" description="Ribosome recycling factor" evidence="7">
    <location>
        <begin position="23"/>
        <end position="183"/>
    </location>
</feature>
<dbReference type="FunFam" id="3.30.1360.40:FF:000001">
    <property type="entry name" value="Ribosome-recycling factor"/>
    <property type="match status" value="1"/>
</dbReference>
<evidence type="ECO:0000313" key="9">
    <source>
        <dbReference type="Proteomes" id="UP000033546"/>
    </source>
</evidence>
<reference evidence="8 9" key="1">
    <citation type="submission" date="2015-02" db="EMBL/GenBank/DDBJ databases">
        <title>Genome Sequencing of Rickettsiales.</title>
        <authorList>
            <person name="Daugherty S.C."/>
            <person name="Su Q."/>
            <person name="Abolude K."/>
            <person name="Beier-Sexton M."/>
            <person name="Carlyon J.A."/>
            <person name="Carter R."/>
            <person name="Day N.P."/>
            <person name="Dumler S.J."/>
            <person name="Dyachenko V."/>
            <person name="Godinez A."/>
            <person name="Kurtti T.J."/>
            <person name="Lichay M."/>
            <person name="Mullins K.E."/>
            <person name="Ott S."/>
            <person name="Pappas-Brown V."/>
            <person name="Paris D.H."/>
            <person name="Patel P."/>
            <person name="Richards A.L."/>
            <person name="Sadzewicz L."/>
            <person name="Sears K."/>
            <person name="Seidman D."/>
            <person name="Sengamalay N."/>
            <person name="Stenos J."/>
            <person name="Tallon L.J."/>
            <person name="Vincent G."/>
            <person name="Fraser C.M."/>
            <person name="Munderloh U."/>
            <person name="Dunning-Hotopp J.C."/>
        </authorList>
    </citation>
    <scope>NUCLEOTIDE SEQUENCE [LARGE SCALE GENOMIC DNA]</scope>
    <source>
        <strain evidence="8 9">EmCRT</strain>
    </source>
</reference>
<dbReference type="SUPFAM" id="SSF55194">
    <property type="entry name" value="Ribosome recycling factor, RRF"/>
    <property type="match status" value="1"/>
</dbReference>
<keyword evidence="3 6" id="KW-0963">Cytoplasm</keyword>
<dbReference type="GO" id="GO:0006415">
    <property type="term" value="P:translational termination"/>
    <property type="evidence" value="ECO:0007669"/>
    <property type="project" value="UniProtKB-UniRule"/>
</dbReference>
<evidence type="ECO:0000256" key="1">
    <source>
        <dbReference type="ARBA" id="ARBA00004496"/>
    </source>
</evidence>
<dbReference type="RefSeq" id="WP_045804875.1">
    <property type="nucleotide sequence ID" value="NZ_LANU01000002.1"/>
</dbReference>
<evidence type="ECO:0000313" key="8">
    <source>
        <dbReference type="EMBL" id="KJV65601.1"/>
    </source>
</evidence>
<comment type="caution">
    <text evidence="8">The sequence shown here is derived from an EMBL/GenBank/DDBJ whole genome shotgun (WGS) entry which is preliminary data.</text>
</comment>
<dbReference type="InterPro" id="IPR023584">
    <property type="entry name" value="Ribosome_recyc_fac_dom"/>
</dbReference>
<dbReference type="Gene3D" id="1.10.132.20">
    <property type="entry name" value="Ribosome-recycling factor"/>
    <property type="match status" value="1"/>
</dbReference>
<evidence type="ECO:0000259" key="7">
    <source>
        <dbReference type="Pfam" id="PF01765"/>
    </source>
</evidence>
<dbReference type="PATRIC" id="fig|1359167.3.peg.532"/>
<comment type="function">
    <text evidence="5 6">Responsible for the release of ribosomes from messenger RNA at the termination of protein biosynthesis. May increase the efficiency of translation by recycling ribosomes from one round of translation to another.</text>
</comment>
<proteinExistence type="inferred from homology"/>
<evidence type="ECO:0000256" key="5">
    <source>
        <dbReference type="ARBA" id="ARBA00025050"/>
    </source>
</evidence>
<dbReference type="PANTHER" id="PTHR20982:SF3">
    <property type="entry name" value="MITOCHONDRIAL RIBOSOME RECYCLING FACTOR PSEUDO 1"/>
    <property type="match status" value="1"/>
</dbReference>
<evidence type="ECO:0000256" key="2">
    <source>
        <dbReference type="ARBA" id="ARBA00005912"/>
    </source>
</evidence>
<accession>A0A0F3NCY9</accession>
<comment type="subcellular location">
    <subcellularLocation>
        <location evidence="1 6">Cytoplasm</location>
    </subcellularLocation>
</comment>
<dbReference type="InterPro" id="IPR036191">
    <property type="entry name" value="RRF_sf"/>
</dbReference>
<organism evidence="8 9">
    <name type="scientific">Ehrlichia cf. muris str. EmCRT</name>
    <dbReference type="NCBI Taxonomy" id="1359167"/>
    <lineage>
        <taxon>Bacteria</taxon>
        <taxon>Pseudomonadati</taxon>
        <taxon>Pseudomonadota</taxon>
        <taxon>Alphaproteobacteria</taxon>
        <taxon>Rickettsiales</taxon>
        <taxon>Anaplasmataceae</taxon>
        <taxon>Ehrlichia</taxon>
    </lineage>
</organism>
<gene>
    <name evidence="6 8" type="primary">frr</name>
    <name evidence="8" type="ORF">EMUCRT_0546</name>
</gene>
<dbReference type="InterPro" id="IPR002661">
    <property type="entry name" value="Ribosome_recyc_fac"/>
</dbReference>
<dbReference type="GO" id="GO:0005737">
    <property type="term" value="C:cytoplasm"/>
    <property type="evidence" value="ECO:0007669"/>
    <property type="project" value="UniProtKB-SubCell"/>
</dbReference>
<dbReference type="HAMAP" id="MF_00040">
    <property type="entry name" value="RRF"/>
    <property type="match status" value="1"/>
</dbReference>
<dbReference type="Gene3D" id="3.30.1360.40">
    <property type="match status" value="1"/>
</dbReference>
<evidence type="ECO:0000256" key="6">
    <source>
        <dbReference type="HAMAP-Rule" id="MF_00040"/>
    </source>
</evidence>
<dbReference type="NCBIfam" id="TIGR00496">
    <property type="entry name" value="frr"/>
    <property type="match status" value="1"/>
</dbReference>
<dbReference type="Proteomes" id="UP000033546">
    <property type="component" value="Unassembled WGS sequence"/>
</dbReference>
<dbReference type="AlphaFoldDB" id="A0A0F3NCY9"/>
<dbReference type="PANTHER" id="PTHR20982">
    <property type="entry name" value="RIBOSOME RECYCLING FACTOR"/>
    <property type="match status" value="1"/>
</dbReference>
<protein>
    <recommendedName>
        <fullName evidence="6">Ribosome-recycling factor</fullName>
        <shortName evidence="6">RRF</shortName>
    </recommendedName>
    <alternativeName>
        <fullName evidence="6">Ribosome-releasing factor</fullName>
    </alternativeName>
</protein>
<name>A0A0F3NCY9_9RICK</name>
<dbReference type="FunFam" id="1.10.132.20:FF:000001">
    <property type="entry name" value="Ribosome-recycling factor"/>
    <property type="match status" value="1"/>
</dbReference>
<dbReference type="CDD" id="cd00520">
    <property type="entry name" value="RRF"/>
    <property type="match status" value="1"/>
</dbReference>
<evidence type="ECO:0000256" key="3">
    <source>
        <dbReference type="ARBA" id="ARBA00022490"/>
    </source>
</evidence>
<dbReference type="Pfam" id="PF01765">
    <property type="entry name" value="RRF"/>
    <property type="match status" value="1"/>
</dbReference>
<keyword evidence="4 6" id="KW-0648">Protein biosynthesis</keyword>